<dbReference type="EMBL" id="FMUB01000005">
    <property type="protein sequence ID" value="SCX18929.1"/>
    <property type="molecule type" value="Genomic_DNA"/>
</dbReference>
<dbReference type="PANTHER" id="PTHR43861">
    <property type="entry name" value="TRANS-ACONITATE 2-METHYLTRANSFERASE-RELATED"/>
    <property type="match status" value="1"/>
</dbReference>
<reference evidence="5" key="1">
    <citation type="submission" date="2016-10" db="EMBL/GenBank/DDBJ databases">
        <authorList>
            <person name="Varghese N."/>
            <person name="Submissions S."/>
        </authorList>
    </citation>
    <scope>NUCLEOTIDE SEQUENCE [LARGE SCALE GENOMIC DNA]</scope>
    <source>
        <strain evidence="5">UNC267MFSha1.1M11</strain>
    </source>
</reference>
<dbReference type="RefSeq" id="WP_090357431.1">
    <property type="nucleotide sequence ID" value="NZ_FMUB01000005.1"/>
</dbReference>
<dbReference type="CDD" id="cd02440">
    <property type="entry name" value="AdoMet_MTases"/>
    <property type="match status" value="1"/>
</dbReference>
<dbReference type="AlphaFoldDB" id="A0A1G4W9B8"/>
<dbReference type="InterPro" id="IPR041698">
    <property type="entry name" value="Methyltransf_25"/>
</dbReference>
<feature type="domain" description="Methyltransferase" evidence="3">
    <location>
        <begin position="43"/>
        <end position="131"/>
    </location>
</feature>
<keyword evidence="1 4" id="KW-0489">Methyltransferase</keyword>
<dbReference type="Proteomes" id="UP000199707">
    <property type="component" value="Unassembled WGS sequence"/>
</dbReference>
<evidence type="ECO:0000256" key="2">
    <source>
        <dbReference type="ARBA" id="ARBA00022679"/>
    </source>
</evidence>
<evidence type="ECO:0000256" key="1">
    <source>
        <dbReference type="ARBA" id="ARBA00022603"/>
    </source>
</evidence>
<dbReference type="SUPFAM" id="SSF53335">
    <property type="entry name" value="S-adenosyl-L-methionine-dependent methyltransferases"/>
    <property type="match status" value="1"/>
</dbReference>
<dbReference type="PANTHER" id="PTHR43861:SF1">
    <property type="entry name" value="TRANS-ACONITATE 2-METHYLTRANSFERASE"/>
    <property type="match status" value="1"/>
</dbReference>
<evidence type="ECO:0000313" key="4">
    <source>
        <dbReference type="EMBL" id="SCX18929.1"/>
    </source>
</evidence>
<dbReference type="GO" id="GO:0032259">
    <property type="term" value="P:methylation"/>
    <property type="evidence" value="ECO:0007669"/>
    <property type="project" value="UniProtKB-KW"/>
</dbReference>
<name>A0A1G4W9B8_9MYCO</name>
<gene>
    <name evidence="4" type="ORF">SAMN02799620_02588</name>
</gene>
<accession>A0A1G4W9B8</accession>
<proteinExistence type="predicted"/>
<dbReference type="Gene3D" id="3.40.50.150">
    <property type="entry name" value="Vaccinia Virus protein VP39"/>
    <property type="match status" value="1"/>
</dbReference>
<dbReference type="STRING" id="1502745.SAMN02799620_02588"/>
<protein>
    <submittedName>
        <fullName evidence="4">Methyltransferase domain-containing protein</fullName>
    </submittedName>
</protein>
<dbReference type="GO" id="GO:0008168">
    <property type="term" value="F:methyltransferase activity"/>
    <property type="evidence" value="ECO:0007669"/>
    <property type="project" value="UniProtKB-KW"/>
</dbReference>
<evidence type="ECO:0000313" key="5">
    <source>
        <dbReference type="Proteomes" id="UP000199707"/>
    </source>
</evidence>
<sequence length="202" mass="21971">MTQPGYDALAARYAAVFPGPYQAPIEQHAVAAFVDDIRTAGVIIDVGCGIGHVTDDLTRRGLDVIGCDPSPAMLDIARRTYPHLRFVEDDAAITRVQGPVAAIIARFSLIHIPPDLLPGILRLWARRLSPGAPVLIASQSSDIPGPATSFDHAVAPAWRWHPDELSRVLTEGGFDEQWRVVSRPDGVHRFPEVHLLARRNGG</sequence>
<dbReference type="Pfam" id="PF13649">
    <property type="entry name" value="Methyltransf_25"/>
    <property type="match status" value="1"/>
</dbReference>
<dbReference type="InterPro" id="IPR029063">
    <property type="entry name" value="SAM-dependent_MTases_sf"/>
</dbReference>
<organism evidence="4 5">
    <name type="scientific">Mycolicibacterium fluoranthenivorans</name>
    <dbReference type="NCBI Taxonomy" id="258505"/>
    <lineage>
        <taxon>Bacteria</taxon>
        <taxon>Bacillati</taxon>
        <taxon>Actinomycetota</taxon>
        <taxon>Actinomycetes</taxon>
        <taxon>Mycobacteriales</taxon>
        <taxon>Mycobacteriaceae</taxon>
        <taxon>Mycolicibacterium</taxon>
    </lineage>
</organism>
<evidence type="ECO:0000259" key="3">
    <source>
        <dbReference type="Pfam" id="PF13649"/>
    </source>
</evidence>
<keyword evidence="2 4" id="KW-0808">Transferase</keyword>